<comment type="similarity">
    <text evidence="1">Belongs to the serpin family.</text>
</comment>
<dbReference type="CDD" id="cd00172">
    <property type="entry name" value="serpin"/>
    <property type="match status" value="1"/>
</dbReference>
<dbReference type="SMART" id="SM00093">
    <property type="entry name" value="SERPIN"/>
    <property type="match status" value="1"/>
</dbReference>
<keyword evidence="5" id="KW-1185">Reference proteome</keyword>
<dbReference type="GO" id="GO:0004867">
    <property type="term" value="F:serine-type endopeptidase inhibitor activity"/>
    <property type="evidence" value="ECO:0007669"/>
    <property type="project" value="InterPro"/>
</dbReference>
<dbReference type="InterPro" id="IPR042185">
    <property type="entry name" value="Serpin_sf_2"/>
</dbReference>
<accession>A0A1I5KEW6</accession>
<dbReference type="Pfam" id="PF00079">
    <property type="entry name" value="Serpin"/>
    <property type="match status" value="1"/>
</dbReference>
<dbReference type="Gene3D" id="2.30.39.10">
    <property type="entry name" value="Alpha-1-antitrypsin, domain 1"/>
    <property type="match status" value="1"/>
</dbReference>
<dbReference type="SUPFAM" id="SSF56574">
    <property type="entry name" value="Serpins"/>
    <property type="match status" value="1"/>
</dbReference>
<evidence type="ECO:0000256" key="2">
    <source>
        <dbReference type="SAM" id="SignalP"/>
    </source>
</evidence>
<dbReference type="PROSITE" id="PS00284">
    <property type="entry name" value="SERPIN"/>
    <property type="match status" value="1"/>
</dbReference>
<evidence type="ECO:0000313" key="4">
    <source>
        <dbReference type="EMBL" id="SFO83538.1"/>
    </source>
</evidence>
<dbReference type="InterPro" id="IPR042178">
    <property type="entry name" value="Serpin_sf_1"/>
</dbReference>
<feature type="chain" id="PRO_5011516115" evidence="2">
    <location>
        <begin position="27"/>
        <end position="407"/>
    </location>
</feature>
<name>A0A1I5KEW6_9SPHN</name>
<dbReference type="InterPro" id="IPR023796">
    <property type="entry name" value="Serpin_dom"/>
</dbReference>
<dbReference type="STRING" id="604088.SAMN04488060_0158"/>
<feature type="domain" description="Serpin" evidence="3">
    <location>
        <begin position="45"/>
        <end position="397"/>
    </location>
</feature>
<dbReference type="OrthoDB" id="9764871at2"/>
<evidence type="ECO:0000313" key="5">
    <source>
        <dbReference type="Proteomes" id="UP000199331"/>
    </source>
</evidence>
<dbReference type="GO" id="GO:0005615">
    <property type="term" value="C:extracellular space"/>
    <property type="evidence" value="ECO:0007669"/>
    <property type="project" value="InterPro"/>
</dbReference>
<organism evidence="4 5">
    <name type="scientific">Qipengyuania nanhaisediminis</name>
    <dbReference type="NCBI Taxonomy" id="604088"/>
    <lineage>
        <taxon>Bacteria</taxon>
        <taxon>Pseudomonadati</taxon>
        <taxon>Pseudomonadota</taxon>
        <taxon>Alphaproteobacteria</taxon>
        <taxon>Sphingomonadales</taxon>
        <taxon>Erythrobacteraceae</taxon>
        <taxon>Qipengyuania</taxon>
    </lineage>
</organism>
<keyword evidence="2" id="KW-0732">Signal</keyword>
<sequence>MLAAGSKTLLSTAIVALMAGCTTAPAENSGAEEPATVTEQRDGAMALLPVLDAEAGPEENVVFSPASINLAFGLLYEGSGGDTRAQIGRILPPPADPLGYASDEKDVEVSVANALFLDRDFRFRDSYVSRTRRAYDAAAIAVDYSNAVASAKTINDWADKATRGLIPEVISPPAIDESMIAVLANALYFEGLWKTKLLYRKQHPFLFGNGAKEPFTFVGQTFDVAYASRGDWEAIRLPYRNERYAMDIVMPRNREVMERAASAQLLESFAGDLSKAKPDLVEVEIPQFETDYSQSLVAPLKAIGLTLPFTKGEADFSAMVEPGQPPVVVSDVRHLTKLQVYDEGTKAAAVTTISIITTSARILPKEPRRFRADRPFMVVLRDLEQGAILFVGRIADPQPFEPEVDEP</sequence>
<feature type="signal peptide" evidence="2">
    <location>
        <begin position="1"/>
        <end position="26"/>
    </location>
</feature>
<protein>
    <submittedName>
        <fullName evidence="4">Serpin B</fullName>
    </submittedName>
</protein>
<evidence type="ECO:0000256" key="1">
    <source>
        <dbReference type="RuleBase" id="RU000411"/>
    </source>
</evidence>
<dbReference type="AlphaFoldDB" id="A0A1I5KEW6"/>
<dbReference type="PANTHER" id="PTHR11461">
    <property type="entry name" value="SERINE PROTEASE INHIBITOR, SERPIN"/>
    <property type="match status" value="1"/>
</dbReference>
<dbReference type="InterPro" id="IPR023795">
    <property type="entry name" value="Serpin_CS"/>
</dbReference>
<gene>
    <name evidence="4" type="ORF">SAMN04488060_0158</name>
</gene>
<dbReference type="EMBL" id="FOWZ01000001">
    <property type="protein sequence ID" value="SFO83538.1"/>
    <property type="molecule type" value="Genomic_DNA"/>
</dbReference>
<dbReference type="PROSITE" id="PS51257">
    <property type="entry name" value="PROKAR_LIPOPROTEIN"/>
    <property type="match status" value="1"/>
</dbReference>
<dbReference type="Gene3D" id="3.30.497.10">
    <property type="entry name" value="Antithrombin, subunit I, domain 2"/>
    <property type="match status" value="1"/>
</dbReference>
<proteinExistence type="inferred from homology"/>
<evidence type="ECO:0000259" key="3">
    <source>
        <dbReference type="SMART" id="SM00093"/>
    </source>
</evidence>
<dbReference type="PANTHER" id="PTHR11461:SF211">
    <property type="entry name" value="GH10112P-RELATED"/>
    <property type="match status" value="1"/>
</dbReference>
<reference evidence="5" key="1">
    <citation type="submission" date="2016-10" db="EMBL/GenBank/DDBJ databases">
        <authorList>
            <person name="Varghese N."/>
            <person name="Submissions S."/>
        </authorList>
    </citation>
    <scope>NUCLEOTIDE SEQUENCE [LARGE SCALE GENOMIC DNA]</scope>
    <source>
        <strain evidence="5">CGMCC 1.7715</strain>
    </source>
</reference>
<dbReference type="InterPro" id="IPR000215">
    <property type="entry name" value="Serpin_fam"/>
</dbReference>
<dbReference type="RefSeq" id="WP_090476419.1">
    <property type="nucleotide sequence ID" value="NZ_FOWZ01000001.1"/>
</dbReference>
<dbReference type="Proteomes" id="UP000199331">
    <property type="component" value="Unassembled WGS sequence"/>
</dbReference>
<dbReference type="InterPro" id="IPR036186">
    <property type="entry name" value="Serpin_sf"/>
</dbReference>